<name>A0A7W9V172_9ACTN</name>
<feature type="transmembrane region" description="Helical" evidence="1">
    <location>
        <begin position="109"/>
        <end position="129"/>
    </location>
</feature>
<evidence type="ECO:0008006" key="4">
    <source>
        <dbReference type="Google" id="ProtNLM"/>
    </source>
</evidence>
<keyword evidence="1" id="KW-1133">Transmembrane helix</keyword>
<accession>A0A7W9V172</accession>
<feature type="transmembrane region" description="Helical" evidence="1">
    <location>
        <begin position="149"/>
        <end position="171"/>
    </location>
</feature>
<organism evidence="2 3">
    <name type="scientific">Streptomyces zagrosensis</name>
    <dbReference type="NCBI Taxonomy" id="1042984"/>
    <lineage>
        <taxon>Bacteria</taxon>
        <taxon>Bacillati</taxon>
        <taxon>Actinomycetota</taxon>
        <taxon>Actinomycetes</taxon>
        <taxon>Kitasatosporales</taxon>
        <taxon>Streptomycetaceae</taxon>
        <taxon>Streptomyces</taxon>
    </lineage>
</organism>
<keyword evidence="1" id="KW-0812">Transmembrane</keyword>
<comment type="caution">
    <text evidence="2">The sequence shown here is derived from an EMBL/GenBank/DDBJ whole genome shotgun (WGS) entry which is preliminary data.</text>
</comment>
<feature type="transmembrane region" description="Helical" evidence="1">
    <location>
        <begin position="67"/>
        <end position="89"/>
    </location>
</feature>
<keyword evidence="1" id="KW-0472">Membrane</keyword>
<dbReference type="EMBL" id="JACHJL010000017">
    <property type="protein sequence ID" value="MBB5938657.1"/>
    <property type="molecule type" value="Genomic_DNA"/>
</dbReference>
<evidence type="ECO:0000256" key="1">
    <source>
        <dbReference type="SAM" id="Phobius"/>
    </source>
</evidence>
<evidence type="ECO:0000313" key="2">
    <source>
        <dbReference type="EMBL" id="MBB5938657.1"/>
    </source>
</evidence>
<dbReference type="AlphaFoldDB" id="A0A7W9V172"/>
<evidence type="ECO:0000313" key="3">
    <source>
        <dbReference type="Proteomes" id="UP000588098"/>
    </source>
</evidence>
<gene>
    <name evidence="2" type="ORF">FHS42_005746</name>
</gene>
<protein>
    <recommendedName>
        <fullName evidence="4">Integral membrane protein</fullName>
    </recommendedName>
</protein>
<feature type="transmembrane region" description="Helical" evidence="1">
    <location>
        <begin position="233"/>
        <end position="253"/>
    </location>
</feature>
<feature type="transmembrane region" description="Helical" evidence="1">
    <location>
        <begin position="192"/>
        <end position="213"/>
    </location>
</feature>
<sequence length="299" mass="31666">MLDQVALAIVVALVVQAVWRLPAALRGGGGQPALAGALAAFAGAWWVRWDAGRGVIDMVGVTDLATLVKHVLTIVGICALLAYVTALYADAGHAASARHVRIAAAVRRLALGTSLATITVLVLVFFLLLDRARPVADSPYFMTRHAGTVSLAVYMGLIYLYVAAATCVCGYQWAHAARRAHRPMLRAGLTMMAVAMALAVLYATSRAAYGVLIAVREVSPAFVTAQEAATDTLLHLAFVLWLLGIIAPTISALTARWRARRMVVALYPIWRDLARAVPSVVMHAPLALPGGRAGGSLGW</sequence>
<proteinExistence type="predicted"/>
<keyword evidence="3" id="KW-1185">Reference proteome</keyword>
<dbReference type="Proteomes" id="UP000588098">
    <property type="component" value="Unassembled WGS sequence"/>
</dbReference>
<dbReference type="RefSeq" id="WP_184576564.1">
    <property type="nucleotide sequence ID" value="NZ_JACHJL010000017.1"/>
</dbReference>
<reference evidence="2 3" key="1">
    <citation type="submission" date="2020-08" db="EMBL/GenBank/DDBJ databases">
        <title>Genomic Encyclopedia of Type Strains, Phase III (KMG-III): the genomes of soil and plant-associated and newly described type strains.</title>
        <authorList>
            <person name="Whitman W."/>
        </authorList>
    </citation>
    <scope>NUCLEOTIDE SEQUENCE [LARGE SCALE GENOMIC DNA]</scope>
    <source>
        <strain evidence="2 3">CECT 8305</strain>
    </source>
</reference>